<dbReference type="GO" id="GO:0046872">
    <property type="term" value="F:metal ion binding"/>
    <property type="evidence" value="ECO:0007669"/>
    <property type="project" value="InterPro"/>
</dbReference>
<dbReference type="Gene3D" id="3.40.50.1980">
    <property type="entry name" value="Nitrogenase molybdenum iron protein domain"/>
    <property type="match status" value="2"/>
</dbReference>
<dbReference type="Proteomes" id="UP000287798">
    <property type="component" value="Unassembled WGS sequence"/>
</dbReference>
<feature type="signal peptide" evidence="1">
    <location>
        <begin position="1"/>
        <end position="20"/>
    </location>
</feature>
<dbReference type="PANTHER" id="PTHR42953">
    <property type="entry name" value="HIGH-AFFINITY ZINC UPTAKE SYSTEM PROTEIN ZNUA-RELATED"/>
    <property type="match status" value="1"/>
</dbReference>
<reference evidence="2 3" key="1">
    <citation type="journal article" date="2010" name="Int. J. Syst. Evol. Microbiol.">
        <title>Thiohalobacter thiocyanaticus gen. nov., sp. nov., a moderately halophilic, sulfur-oxidizing gammaproteobacterium from hypersaline lakes, that utilizes thiocyanate.</title>
        <authorList>
            <person name="Sorokin D.Y."/>
            <person name="Kovaleva O.L."/>
            <person name="Tourova T.P."/>
            <person name="Muyzer G."/>
        </authorList>
    </citation>
    <scope>NUCLEOTIDE SEQUENCE [LARGE SCALE GENOMIC DNA]</scope>
    <source>
        <strain evidence="2 3">Hrh1</strain>
    </source>
</reference>
<dbReference type="Pfam" id="PF01297">
    <property type="entry name" value="ZnuA"/>
    <property type="match status" value="1"/>
</dbReference>
<dbReference type="InterPro" id="IPR006127">
    <property type="entry name" value="ZnuA-like"/>
</dbReference>
<dbReference type="SUPFAM" id="SSF53807">
    <property type="entry name" value="Helical backbone' metal receptor"/>
    <property type="match status" value="1"/>
</dbReference>
<protein>
    <submittedName>
        <fullName evidence="2">Zinc ABC transporter substrate-binding protein</fullName>
    </submittedName>
</protein>
<evidence type="ECO:0000256" key="1">
    <source>
        <dbReference type="SAM" id="SignalP"/>
    </source>
</evidence>
<dbReference type="InterPro" id="IPR050492">
    <property type="entry name" value="Bact_metal-bind_prot9"/>
</dbReference>
<name>A0A426QHY1_9GAMM</name>
<comment type="caution">
    <text evidence="2">The sequence shown here is derived from an EMBL/GenBank/DDBJ whole genome shotgun (WGS) entry which is preliminary data.</text>
</comment>
<keyword evidence="3" id="KW-1185">Reference proteome</keyword>
<dbReference type="OrthoDB" id="9810636at2"/>
<sequence>MRYVFTVAAVLLLMSGMARAADPVQVFACEPEWAALAEEIGGEAVTVFAATHARQDPHYIRARPSLIAALRRADLLVCSGGGLETGWLPVLLQKAGNRAISPGTDGYLLAASVIELRDVPERVDRSQGDVHPEGNPHLHLDPHNIDQVAGELAARLQAVDSTRAGLYQDRLEDFRRRWQVAVADWETRGARLQGLPVIVHHQAWHYLIGWLGLREVAALEPRPGIPPTGAHLEGLLQTVRSQPVAVILRTPYAPPDAADWLAERTGLPVRVLPYTVGGAEGVDDLFTLFEHTLQQLESVRVTETITN</sequence>
<dbReference type="PANTHER" id="PTHR42953:SF2">
    <property type="entry name" value="ADHESION PROTEIN"/>
    <property type="match status" value="1"/>
</dbReference>
<gene>
    <name evidence="2" type="ORF">D6C00_04970</name>
</gene>
<dbReference type="EMBL" id="QZMU01000001">
    <property type="protein sequence ID" value="RRQ21353.1"/>
    <property type="molecule type" value="Genomic_DNA"/>
</dbReference>
<dbReference type="RefSeq" id="WP_125180589.1">
    <property type="nucleotide sequence ID" value="NZ_QZMU01000001.1"/>
</dbReference>
<keyword evidence="1" id="KW-0732">Signal</keyword>
<dbReference type="GO" id="GO:0030001">
    <property type="term" value="P:metal ion transport"/>
    <property type="evidence" value="ECO:0007669"/>
    <property type="project" value="InterPro"/>
</dbReference>
<organism evidence="2 3">
    <name type="scientific">Thiohalobacter thiocyanaticus</name>
    <dbReference type="NCBI Taxonomy" id="585455"/>
    <lineage>
        <taxon>Bacteria</taxon>
        <taxon>Pseudomonadati</taxon>
        <taxon>Pseudomonadota</taxon>
        <taxon>Gammaproteobacteria</taxon>
        <taxon>Thiohalobacterales</taxon>
        <taxon>Thiohalobacteraceae</taxon>
        <taxon>Thiohalobacter</taxon>
    </lineage>
</organism>
<evidence type="ECO:0000313" key="2">
    <source>
        <dbReference type="EMBL" id="RRQ21353.1"/>
    </source>
</evidence>
<proteinExistence type="predicted"/>
<feature type="chain" id="PRO_5019027125" evidence="1">
    <location>
        <begin position="21"/>
        <end position="307"/>
    </location>
</feature>
<evidence type="ECO:0000313" key="3">
    <source>
        <dbReference type="Proteomes" id="UP000287798"/>
    </source>
</evidence>
<accession>A0A426QHY1</accession>
<dbReference type="AlphaFoldDB" id="A0A426QHY1"/>